<feature type="transmembrane region" description="Helical" evidence="7">
    <location>
        <begin position="81"/>
        <end position="100"/>
    </location>
</feature>
<evidence type="ECO:0000256" key="7">
    <source>
        <dbReference type="SAM" id="Phobius"/>
    </source>
</evidence>
<evidence type="ECO:0000256" key="6">
    <source>
        <dbReference type="RuleBase" id="RU003942"/>
    </source>
</evidence>
<evidence type="ECO:0000313" key="8">
    <source>
        <dbReference type="EMBL" id="MFB9324927.1"/>
    </source>
</evidence>
<keyword evidence="4 7" id="KW-1133">Transmembrane helix</keyword>
<keyword evidence="2" id="KW-1003">Cell membrane</keyword>
<keyword evidence="3 6" id="KW-0812">Transmembrane</keyword>
<sequence>MTWISVMIAALFEVGWVVGLKHASTIWEWIGTAIAIYISFYLMIRAARSLAVGTVYAVFVGLGTAGTVIAEIVLFDAEISLSKVAMISLLLLGVVGLKLLSKNKEEAQGA</sequence>
<dbReference type="PANTHER" id="PTHR30561">
    <property type="entry name" value="SMR FAMILY PROTON-DEPENDENT DRUG EFFLUX TRANSPORTER SUGE"/>
    <property type="match status" value="1"/>
</dbReference>
<dbReference type="PANTHER" id="PTHR30561:SF7">
    <property type="entry name" value="GUANIDINIUM EFFLUX SYSTEM SUBUNIT GDNC-RELATED"/>
    <property type="match status" value="1"/>
</dbReference>
<dbReference type="Proteomes" id="UP001589747">
    <property type="component" value="Unassembled WGS sequence"/>
</dbReference>
<evidence type="ECO:0000256" key="4">
    <source>
        <dbReference type="ARBA" id="ARBA00022989"/>
    </source>
</evidence>
<protein>
    <submittedName>
        <fullName evidence="8">DMT family transporter</fullName>
    </submittedName>
</protein>
<accession>A0ABV5KI79</accession>
<dbReference type="RefSeq" id="WP_377489781.1">
    <property type="nucleotide sequence ID" value="NZ_JBHMDO010000006.1"/>
</dbReference>
<dbReference type="InterPro" id="IPR037185">
    <property type="entry name" value="EmrE-like"/>
</dbReference>
<comment type="subcellular location">
    <subcellularLocation>
        <location evidence="1 6">Cell membrane</location>
        <topology evidence="1 6">Multi-pass membrane protein</topology>
    </subcellularLocation>
</comment>
<comment type="caution">
    <text evidence="8">The sequence shown here is derived from an EMBL/GenBank/DDBJ whole genome shotgun (WGS) entry which is preliminary data.</text>
</comment>
<comment type="similarity">
    <text evidence="6">Belongs to the drug/metabolite transporter (DMT) superfamily. Small multidrug resistance (SMR) (TC 2.A.7.1) family.</text>
</comment>
<evidence type="ECO:0000256" key="1">
    <source>
        <dbReference type="ARBA" id="ARBA00004651"/>
    </source>
</evidence>
<evidence type="ECO:0000256" key="3">
    <source>
        <dbReference type="ARBA" id="ARBA00022692"/>
    </source>
</evidence>
<keyword evidence="5 7" id="KW-0472">Membrane</keyword>
<dbReference type="InterPro" id="IPR045324">
    <property type="entry name" value="Small_multidrug_res"/>
</dbReference>
<reference evidence="8 9" key="1">
    <citation type="submission" date="2024-09" db="EMBL/GenBank/DDBJ databases">
        <authorList>
            <person name="Sun Q."/>
            <person name="Mori K."/>
        </authorList>
    </citation>
    <scope>NUCLEOTIDE SEQUENCE [LARGE SCALE GENOMIC DNA]</scope>
    <source>
        <strain evidence="8 9">TISTR 2452</strain>
    </source>
</reference>
<evidence type="ECO:0000256" key="5">
    <source>
        <dbReference type="ARBA" id="ARBA00023136"/>
    </source>
</evidence>
<evidence type="ECO:0000313" key="9">
    <source>
        <dbReference type="Proteomes" id="UP001589747"/>
    </source>
</evidence>
<proteinExistence type="inferred from homology"/>
<organism evidence="8 9">
    <name type="scientific">Paenibacillus aurantiacus</name>
    <dbReference type="NCBI Taxonomy" id="1936118"/>
    <lineage>
        <taxon>Bacteria</taxon>
        <taxon>Bacillati</taxon>
        <taxon>Bacillota</taxon>
        <taxon>Bacilli</taxon>
        <taxon>Bacillales</taxon>
        <taxon>Paenibacillaceae</taxon>
        <taxon>Paenibacillus</taxon>
    </lineage>
</organism>
<dbReference type="Gene3D" id="1.10.3730.20">
    <property type="match status" value="1"/>
</dbReference>
<keyword evidence="9" id="KW-1185">Reference proteome</keyword>
<name>A0ABV5KI79_9BACL</name>
<evidence type="ECO:0000256" key="2">
    <source>
        <dbReference type="ARBA" id="ARBA00022475"/>
    </source>
</evidence>
<dbReference type="Pfam" id="PF00893">
    <property type="entry name" value="Multi_Drug_Res"/>
    <property type="match status" value="1"/>
</dbReference>
<feature type="transmembrane region" description="Helical" evidence="7">
    <location>
        <begin position="56"/>
        <end position="75"/>
    </location>
</feature>
<dbReference type="EMBL" id="JBHMDO010000006">
    <property type="protein sequence ID" value="MFB9324927.1"/>
    <property type="molecule type" value="Genomic_DNA"/>
</dbReference>
<dbReference type="InterPro" id="IPR000390">
    <property type="entry name" value="Small_drug/metabolite_transptr"/>
</dbReference>
<dbReference type="SUPFAM" id="SSF103481">
    <property type="entry name" value="Multidrug resistance efflux transporter EmrE"/>
    <property type="match status" value="1"/>
</dbReference>
<gene>
    <name evidence="8" type="ORF">ACFFSY_03170</name>
</gene>
<feature type="transmembrane region" description="Helical" evidence="7">
    <location>
        <begin position="26"/>
        <end position="44"/>
    </location>
</feature>